<evidence type="ECO:0000313" key="2">
    <source>
        <dbReference type="EMBL" id="SLN42583.1"/>
    </source>
</evidence>
<dbReference type="InterPro" id="IPR028992">
    <property type="entry name" value="Hedgehog/Intein_dom"/>
</dbReference>
<dbReference type="InterPro" id="IPR036844">
    <property type="entry name" value="Hint_dom_sf"/>
</dbReference>
<name>A0A1Y5SJY6_9RHOB</name>
<keyword evidence="3" id="KW-1185">Reference proteome</keyword>
<evidence type="ECO:0000313" key="3">
    <source>
        <dbReference type="Proteomes" id="UP000193862"/>
    </source>
</evidence>
<accession>A0A1Y5SJY6</accession>
<organism evidence="2 3">
    <name type="scientific">Aquimixticola soesokkakensis</name>
    <dbReference type="NCBI Taxonomy" id="1519096"/>
    <lineage>
        <taxon>Bacteria</taxon>
        <taxon>Pseudomonadati</taxon>
        <taxon>Pseudomonadota</taxon>
        <taxon>Alphaproteobacteria</taxon>
        <taxon>Rhodobacterales</taxon>
        <taxon>Paracoccaceae</taxon>
        <taxon>Aquimixticola</taxon>
    </lineage>
</organism>
<dbReference type="Pfam" id="PF13403">
    <property type="entry name" value="Hint_2"/>
    <property type="match status" value="2"/>
</dbReference>
<evidence type="ECO:0000259" key="1">
    <source>
        <dbReference type="Pfam" id="PF13403"/>
    </source>
</evidence>
<reference evidence="2 3" key="1">
    <citation type="submission" date="2017-03" db="EMBL/GenBank/DDBJ databases">
        <authorList>
            <person name="Afonso C.L."/>
            <person name="Miller P.J."/>
            <person name="Scott M.A."/>
            <person name="Spackman E."/>
            <person name="Goraichik I."/>
            <person name="Dimitrov K.M."/>
            <person name="Suarez D.L."/>
            <person name="Swayne D.E."/>
        </authorList>
    </citation>
    <scope>NUCLEOTIDE SEQUENCE [LARGE SCALE GENOMIC DNA]</scope>
    <source>
        <strain evidence="2 3">CECT 8620</strain>
    </source>
</reference>
<dbReference type="EMBL" id="FWFS01000005">
    <property type="protein sequence ID" value="SLN42583.1"/>
    <property type="molecule type" value="Genomic_DNA"/>
</dbReference>
<dbReference type="OrthoDB" id="7818989at2"/>
<dbReference type="Proteomes" id="UP000193862">
    <property type="component" value="Unassembled WGS sequence"/>
</dbReference>
<feature type="domain" description="Hedgehog/Intein (Hint)" evidence="1">
    <location>
        <begin position="290"/>
        <end position="321"/>
    </location>
</feature>
<dbReference type="SUPFAM" id="SSF51294">
    <property type="entry name" value="Hedgehog/intein (Hint) domain"/>
    <property type="match status" value="1"/>
</dbReference>
<gene>
    <name evidence="2" type="ORF">AQS8620_01704</name>
</gene>
<feature type="domain" description="Hedgehog/Intein (Hint)" evidence="1">
    <location>
        <begin position="151"/>
        <end position="260"/>
    </location>
</feature>
<dbReference type="RefSeq" id="WP_085836392.1">
    <property type="nucleotide sequence ID" value="NZ_FWFS01000005.1"/>
</dbReference>
<dbReference type="AlphaFoldDB" id="A0A1Y5SJY6"/>
<protein>
    <recommendedName>
        <fullName evidence="1">Hedgehog/Intein (Hint) domain-containing protein</fullName>
    </recommendedName>
</protein>
<proteinExistence type="predicted"/>
<sequence>MAYSIATYDIADVVVISGADPFASDTSGNGAAVGSTFTLASDAKTTRVDIIDNDGFFNDGDGSQDLAAPLEGEGQTANAGDRITPEYSYRIRPNGGALDGSDDITIYVYELGLDNDADGFAASSRLEPGQTYTIMQHVSDDPSVAANTLAVCFCVGTLIATPSGWVAIETLSVGDLVETRDHGAQPLRWLEHRHIPRALLAQAPMLRPVVFSPGSLGRGVPSAPLWLSAQHRILVSAPAVGRMSAGTEALVAAHRFVARRDGQAGWSGPELAAGAAVSGYSSGSVMRRVLPPAGVSYIHLAFERHELICANGAWVESLFDGPMTRRAVSGAGGGSGAGYEAAIGAKAHTPARPFLEGRRAARLLWRLARNRQPVQPPEAMPDCGTDDCVTDRLPDVFRAGARQPVS</sequence>